<protein>
    <recommendedName>
        <fullName evidence="7">Class I SAM-dependent methyltransferase</fullName>
    </recommendedName>
</protein>
<keyword evidence="2" id="KW-0489">Methyltransferase</keyword>
<evidence type="ECO:0000313" key="6">
    <source>
        <dbReference type="Proteomes" id="UP000013190"/>
    </source>
</evidence>
<dbReference type="InterPro" id="IPR029063">
    <property type="entry name" value="SAM-dependent_MTases_sf"/>
</dbReference>
<comment type="pathway">
    <text evidence="1">Lipid metabolism.</text>
</comment>
<evidence type="ECO:0000256" key="1">
    <source>
        <dbReference type="ARBA" id="ARBA00005189"/>
    </source>
</evidence>
<keyword evidence="6" id="KW-1185">Reference proteome</keyword>
<gene>
    <name evidence="5" type="ORF">F992_00747</name>
</gene>
<evidence type="ECO:0000256" key="2">
    <source>
        <dbReference type="ARBA" id="ARBA00022603"/>
    </source>
</evidence>
<evidence type="ECO:0000313" key="5">
    <source>
        <dbReference type="EMBL" id="ENU27919.1"/>
    </source>
</evidence>
<dbReference type="CDD" id="cd02440">
    <property type="entry name" value="AdoMet_MTases"/>
    <property type="match status" value="1"/>
</dbReference>
<dbReference type="Proteomes" id="UP000013190">
    <property type="component" value="Unassembled WGS sequence"/>
</dbReference>
<reference evidence="6" key="1">
    <citation type="submission" date="2013-02" db="EMBL/GenBank/DDBJ databases">
        <title>The Genome Sequence of Acinetobacter sp. NIPH 236.</title>
        <authorList>
            <consortium name="The Broad Institute Genome Sequencing Platform"/>
            <consortium name="The Broad Institute Genome Sequencing Center for Infectious Disease"/>
            <person name="Cerqueira G."/>
            <person name="Feldgarden M."/>
            <person name="Courvalin P."/>
            <person name="Perichon B."/>
            <person name="Grillot-Courvalin C."/>
            <person name="Clermont D."/>
            <person name="Rocha E."/>
            <person name="Yoon E.-J."/>
            <person name="Nemec A."/>
            <person name="Walker B."/>
            <person name="Young S.K."/>
            <person name="Zeng Q."/>
            <person name="Gargeya S."/>
            <person name="Fitzgerald M."/>
            <person name="Haas B."/>
            <person name="Abouelleil A."/>
            <person name="Alvarado L."/>
            <person name="Arachchi H.M."/>
            <person name="Berlin A.M."/>
            <person name="Chapman S.B."/>
            <person name="Dewar J."/>
            <person name="Goldberg J."/>
            <person name="Griggs A."/>
            <person name="Gujja S."/>
            <person name="Hansen M."/>
            <person name="Howarth C."/>
            <person name="Imamovic A."/>
            <person name="Larimer J."/>
            <person name="McCowan C."/>
            <person name="Murphy C."/>
            <person name="Neiman D."/>
            <person name="Pearson M."/>
            <person name="Priest M."/>
            <person name="Roberts A."/>
            <person name="Saif S."/>
            <person name="Shea T."/>
            <person name="Sisk P."/>
            <person name="Sykes S."/>
            <person name="Wortman J."/>
            <person name="Nusbaum C."/>
            <person name="Birren B."/>
        </authorList>
    </citation>
    <scope>NUCLEOTIDE SEQUENCE [LARGE SCALE GENOMIC DNA]</scope>
    <source>
        <strain evidence="6">NIPH 236</strain>
    </source>
</reference>
<dbReference type="RefSeq" id="WP_004659964.1">
    <property type="nucleotide sequence ID" value="NZ_BMDV01000003.1"/>
</dbReference>
<evidence type="ECO:0000256" key="3">
    <source>
        <dbReference type="ARBA" id="ARBA00022679"/>
    </source>
</evidence>
<evidence type="ECO:0008006" key="7">
    <source>
        <dbReference type="Google" id="ProtNLM"/>
    </source>
</evidence>
<comment type="caution">
    <text evidence="5">The sequence shown here is derived from an EMBL/GenBank/DDBJ whole genome shotgun (WGS) entry which is preliminary data.</text>
</comment>
<evidence type="ECO:0000256" key="4">
    <source>
        <dbReference type="ARBA" id="ARBA00025707"/>
    </source>
</evidence>
<dbReference type="SUPFAM" id="SSF53335">
    <property type="entry name" value="S-adenosyl-L-methionine-dependent methyltransferases"/>
    <property type="match status" value="1"/>
</dbReference>
<dbReference type="PANTHER" id="PTHR44307">
    <property type="entry name" value="PHOSPHOETHANOLAMINE METHYLTRANSFERASE"/>
    <property type="match status" value="1"/>
</dbReference>
<comment type="pathway">
    <text evidence="4">Phospholipid metabolism.</text>
</comment>
<dbReference type="Pfam" id="PF13489">
    <property type="entry name" value="Methyltransf_23"/>
    <property type="match status" value="1"/>
</dbReference>
<sequence>MAYFKQRLIEKVFGHKYAIDAKRLGDDSLLAWSNLGYWQDQHHDYPQACQSLADQIATSVQLKKDDKVLDLGCGQGASLLHWLKQYQLEQLSAVELQADCVKRIRKQLPQVQIYCENFLNLNQQHFLNSFDVIVCIDAAYHSDLNSFLNSVSPILNSQGRIAFHYLMWSDAWRESSNLKKQQYRYVLKSADMNWQNLMDEQQLTQNLIQQGFTEIVIQDFSEPVLNGFAEYIKNKGTEKKHVDLAQLKIAMTARLCRKLFEDGLVHYVQVSAVKSAF</sequence>
<dbReference type="GeneID" id="92834171"/>
<accession>A0ABN0JRM7</accession>
<reference evidence="5 6" key="2">
    <citation type="journal article" date="2016" name="Int. J. Syst. Evol. Microbiol.">
        <title>Taxonomy of haemolytic and/or proteolytic strains of the genus Acinetobacter with the proposal of Acinetobacter courvalinii sp. nov. (genomic species 14 sensu Bouvet &amp; Jeanjean), Acinetobacter dispersus sp. nov. (genomic species 17), Acinetobacter modestus sp. nov., Acinetobacter proteolyticus sp. nov. and Acinetobacter vivianii sp. nov.</title>
        <authorList>
            <person name="Nemec A."/>
            <person name="Radolfova-Krizova L."/>
            <person name="Maixnerova M."/>
            <person name="Vrestiakova E."/>
            <person name="Jezek P."/>
            <person name="Sedo O."/>
        </authorList>
    </citation>
    <scope>NUCLEOTIDE SEQUENCE [LARGE SCALE GENOMIC DNA]</scope>
    <source>
        <strain evidence="5 6">NIPH 236</strain>
    </source>
</reference>
<dbReference type="Gene3D" id="3.40.50.150">
    <property type="entry name" value="Vaccinia Virus protein VP39"/>
    <property type="match status" value="1"/>
</dbReference>
<keyword evidence="3" id="KW-0808">Transferase</keyword>
<organism evidence="5 6">
    <name type="scientific">Acinetobacter modestus</name>
    <dbReference type="NCBI Taxonomy" id="1776740"/>
    <lineage>
        <taxon>Bacteria</taxon>
        <taxon>Pseudomonadati</taxon>
        <taxon>Pseudomonadota</taxon>
        <taxon>Gammaproteobacteria</taxon>
        <taxon>Moraxellales</taxon>
        <taxon>Moraxellaceae</taxon>
        <taxon>Acinetobacter</taxon>
    </lineage>
</organism>
<name>A0ABN0JRM7_9GAMM</name>
<dbReference type="PANTHER" id="PTHR44307:SF2">
    <property type="entry name" value="PHOSPHOETHANOLAMINE METHYLTRANSFERASE ISOFORM X1"/>
    <property type="match status" value="1"/>
</dbReference>
<proteinExistence type="predicted"/>
<dbReference type="EMBL" id="APOJ01000016">
    <property type="protein sequence ID" value="ENU27919.1"/>
    <property type="molecule type" value="Genomic_DNA"/>
</dbReference>